<dbReference type="GO" id="GO:0045104">
    <property type="term" value="P:intermediate filament cytoskeleton organization"/>
    <property type="evidence" value="ECO:0000318"/>
    <property type="project" value="GO_Central"/>
</dbReference>
<keyword evidence="6" id="KW-1185">Reference proteome</keyword>
<feature type="coiled-coil region" evidence="3">
    <location>
        <begin position="4916"/>
        <end position="4943"/>
    </location>
</feature>
<keyword evidence="3" id="KW-0175">Coiled coil</keyword>
<dbReference type="SMART" id="SM00150">
    <property type="entry name" value="SPEC"/>
    <property type="match status" value="22"/>
</dbReference>
<dbReference type="PhylomeDB" id="B3S1H1"/>
<dbReference type="CDD" id="cd00176">
    <property type="entry name" value="SPEC"/>
    <property type="match status" value="5"/>
</dbReference>
<dbReference type="Pfam" id="PF00307">
    <property type="entry name" value="CH"/>
    <property type="match status" value="1"/>
</dbReference>
<dbReference type="HOGENOM" id="CLU_222802_0_0_1"/>
<dbReference type="SUPFAM" id="SSF47576">
    <property type="entry name" value="Calponin-homology domain, CH-domain"/>
    <property type="match status" value="1"/>
</dbReference>
<sequence length="7668" mass="884267">MANASESGQIISVRRRVFTNWINFHLRNVSKKVDRLEDLFTDGTSLVSLLQVLFEDDIFDISGISVDEIENGNIEHMLSLIWLLITHFHICSFPAASHIKNIYSAQKAILLWCRKATEGYPGIDIVDFNCSWRSGHALAAIVHGFRPNAVDFSNLKQLRPVDIVQFAMDAIERVFYIPQLLKAKDICNSKPDDKCILLYISFITNVLRSTSLYENEKSMGLKIKVDNYKKLAHDIILWLDRLISKYQSLYLPNSLIELEPVIVEFDKCFTEDIAAIEQMMRSVVQAYIELEKYSTLKKLQEVTEKKLKAKYDKLTKLKQLHEKVETELSLMEVSLKEVEERLDEEKQLWPSMDCESVQKHCKELNASLLIFESRIQRMRMETKHLNTQDYSESTLLQTTVESAYSQWQGLRILVLTLYIHHIERQQRMVESFRKQAESGNFSDSLHSIQEIHNWLSKKKVVLETASYGIDRIDIQNYVLEHQILHIALLERSPDVKYLCSLENKAEVRQQPNIISLIHDLNNLYERVMNMSAKRMTSLVSLLDFVRNIQNELTWLERKEKIEIGRDWSATDLDIDVLQHYQKDLKSEFHEHQKRTATYLKIGRKLIKDKHSASKVLELQAISLEFKSIRMSEFIAALDKHIHHLHVYQQILREELLSYQSVIKCLCDVSLKVLPLHFRKTSKEQLSIPIRTICSYHDGQNGILNDNEYILLDKSNHTKWTIMTQERLELRVPSLCFLIECQCPEAIESASRLRGKYEYLLQLWKTMYKKLSCNHSYTKLFENLSGIIKCYHEKHIIVNAIRYRIYVSSVISDSRRLISQDLGRSSARVASLEDSLNIVEAMWLKQWQTGNWKSSEILTASLEKSVAQNKLDARSSSINERIHASASKGSDSGTCECRRRYERLAKFEGRSADYESLDNISTAEIYSVMELCSGCKSADTTAQRWIESLDIEYGYESLIDLLRDSIIRYNQLFLRNLSHGNDAGSISEEIRYQKYLEIELYNLSGEFSAAVDKVLSDMSESSLSSQADMSCLSSQYTYLLSQAALHTLYLQNAVVVLENFNGLILTIRPWIRESQGFLSELKIEASTNVFEMILKREKIQALLNELFRRKTDVDCIANRGYEFINIMNVSSEQVESYRCVVESMLQESFPFSRLSDHGSRYIRRQIADIRDKMRNMTELCIQFLKEFDQLISYARTSLSPVENRCVDTMWKAFFTEASGCQERVNNVISSSQQLIPQLRQTSKLMASFKIKSDADKLLERWQNLQKFCNYHRKTLDAGVGVAKDLHNVYDRLSAWITIAKRKLDQVTKFGGSSFRIQEHVITRKEFYDGLQQQKNDIVQLREKIQEFVYLAEKFEEDQENFLDTITGYSGSFPDNENGDDENGATIVEEMYARIDQQLNDIVVLYEKSETTESVEHREWYIQKFLYLNAFLHYNVSQLDGIINSINSPLYESIMRLKASSTLLLSYEWDAICSQDRNDIFSSTCETLRLKLRGHQESLDEIIQVCPDVYDKLRDFTGWLQSDSSLTILQLLGEFSNEKATESALVQVDSSSHKEDVTYATLTNLIIGLMKRFTTVLSLIYERKQKIMEFTERAIVLLNLFNKTNNLLENVEERIAITGGPILCTAAVTKTLNFLRLLPEELEEYSEYMKRIAESTVSLYEVLVKLWSADSNVYINVKASVENQISKLSKMQTSAFTKGETTRKTLERYLEDYNKLKAMISNLRSLEINIYFILQLPFYYFVKPYLIQQHLHILQTIRDNLPTKFAVLTNFADHLQKIYADAKFGDVSDEISNLESRNSVVVLEIQMKEKQLLATLNKSKDFFNNVEMLGIWLNEKKRKLDFSEETDEIITEVDDIIQMVSDFKRELNHCERIMTYVASCCRLATEECFESEKSAIRQHFSELEVIYLRLCNDAIEIERSLSSFISRLSLEKEITVEGRILSEKSMALGQIMPLTVAARLHLHHPRLPPVTEDIIDLGEKRTEENTSSDSISRNVVSNVLDEGLLITVINKTVEMLEQQAEVDVDDDDDIAIEIDEIVAEKVDPTYTFMDEPDRYQENNSVVVETKIDQLQEINAVAQEDSAEIAVEPPRQILENIEMTVAPVEQLTMVGNFFDDDRISFNNEDDSSLAKPPEEIIEVLPVDESQSLENVNPETALDSAFLKEFSTLEELTNTDIFQQRDSKISGDYQPVLDPNLLPESNEQLGTSLHEVTKERSKMDSMRLQSILLKLNTTCQNIDKSAAITLSIEELSSEDMRIYSGVCLDFLRYINKVEQRIDIAIDIERKLVSVANDHGEFTDPELTGTSILDRVKKLNDKVLYRRQCLLNSLKRYETMNKSILECSTTVTVAENYLIQQIFFDATLEDVNRVESNYESLKINVLQYQNKLTEIIQNEQDAIAVLSVKQSAVIQDKWDKVCKRCIKVLDRINRDLEQLGKARKKLQLLEEEWNSCYKACNKLEKSELLNEDMRYIKRKDIAKRIESLQVAEGDVDQILSKILPVYKATIDFFLEYYSKNSIKVIQDKQSNIQRKLNGSKTAVLDKIFKLTLINGQLVRFERDCEDILLWLNDKENLLSEHEVSQIDDTLSLEMDEKAIEIQKVTDLGETLIPDVTDEDAAFISHQINAIKRKHGNVKKVFFNKRDETTKHENLAHETTFLRGKIIIVCEDIEKSPAFSLASNNLKFSALYDALQEIKDLENLVHSSEEIVKRLKNQMAYWTDNDSLPDLSVEMHETIDRFDDIKLKLQQQKEIVKGAYELMKQFEKACKAMENYLLKNREYISQFTRFGISQAELLKQEKAIQTHVQEYKDKRSTIQLVDNLANQFVADYPCEDSKKFKARALNLSEQYEKVMSNYTYKLEHLQRYSSSLMEFEELATQIFSVLDSADMFLDGSTFDNVNDLSSWIADINKCKISLQHDNDALHKCEHHLKTLTEIDSFSGSRLQSKVQGMKERRQYTIRTLESEYNKYSRVISLYKDYSLNMIKLISWMDIAENTLDTVSNSSTDANDQSQIEKLTSLANEVADNSLILAESQRCYDNINTVLRGVIANNMQEFDDNVGRFNDICEKIKQYRSDKLDWTRNTEELLLSYRKLLQYIEEIKVMEIIKAPMVNLRIKNFEEDTLLLASVTDNMGKLYNDYQHTTEHWQATGMGNLPLDRIKSVKIFEQDYASLLLEVKSRKEILNQQFQQLNSVNRVVQDIISFLEDTEKIYTSKGLIIISLDVVDAEIDNDKENLENLKLKKFDLKRVSQEMEELAKQCSSEYLSDLQLLTDNTEKELDRLTIIISNRCNFLNQSLIVIQKFKWSYSDLVNTCDEIDSSYIINFDYSEFTFKNLPQLIDQCKDIEDKILTVEEKIPDLLSVMKDLQAVVTDSVTAPYQVKVNKLVGKIENFKTSVGSKRAVMLDMLRQAQDFGSEVDKMQSWLCEKEKQLEEKDSNPVIISDPDREILTSKQLLSEINSYQVVLDRFNAAGRKRLDESNESDAINVHETMKDVTSRYNEVKKKALWQQNHLTKTAADLKLFNSIRDKIVELLEEIESTNLLTLNLACIDLNCLNFNDDIYHAGQYKQTLSNELSKLKIASDALNDFKIDLDADNQIRLLQNRFEKLQSKLSIREKVIGDLRTNVQKFKQKYDVLMNELRDFQKDLKGIESGFTSEAIQKSRSKLQGLYDCISDKLVDIADFDALGRTISQQCSVADKEAVHSQIELIQELHASLMQTYATLEDSSLEKLRLAEEFEYLFLTLGKLTSRIVEQLNNYENKLVHINALPGSLSMFEHLYDLANDKEDTLIALKNCVKQFIALRNTESNEELQDRLDKASKEYDDVKARIERMRREFEFSIKQKGDYESTLLLLSNSLSEVYQDSRKLRMDIALAGDVVAAIDEVDSLLNTLDGKSILIQTLETIIDPLKTVILESDITQMENEIKKSRGKLKDLEATLTYQRENLWTCNQSLLELKNHEIHLTECVNDANISEITKTEVASLSFYAEEDYLNKCNLVQYELVKCDSLFSKLDSNWEVLSNLGLSSVIGPSQNTFCTLKGRMDDIKVAIQDRMEQIKNRRELVQYINGGLSTICDEIGIIEQQIIHSDDMKMRADDLEKMLKANEDLLTSVGVQRTSFTDILKNIDSLSESSIDSDVLSISNSTPPISRKLDELESTCQKRLIIIKEQLEKSKDFESYYLLLSESCEKVMKLDVMKSQLASIDMNQAFDYLNNCEFAKRFLLDCNGYLENMVDIAELLNCKEDSSCLSIKVKESKNRLNELNKIILDRQRKLNDIIASSKNLDEFLRNIYDQLDLASEKITKSSQFGKNFLETDQNLSYCKEIYNNLENCGGLIVQLEMMLKDSSDSSTSISMLPIWNRLQVARKKHEDMTKVVSERKKSLEDCCVIMQMLENLVARLVELHGHLSSTKVVQLGITDITTDDIDNCIAECKEIDTLLASCEDVNERAEGFLDKLAAICPVNVTTSISGEIDSIRNKIIDIKANKTVKEKELKDKRRIIRALNDKIRDFYSWISIIQLQINQTDPIGLEVKTIENQYNNLRIMLQDCNQRQQSLSSLESSKSDIETKCNHEDQEKLALKIDELTSSYKDTCEAVSSRSDVFKIALDAAERFQECYNLLERIIDKIEAEDICTVDIALVPNEDVNDYIDSCIVNENLMKSNQSTVDRMRASANQLIKINPEGVSLLINQKADEIRSRFTDMESTIMDLKQNLEWKRDQVNLFNKSTKQLQTWLDQLESRKESEQIDLNPDDVDKFLVKNKELLDDISKGEENVMQLRKIVSDIKSKASEREMNVIKLQSERIHNRYSGLQHIVRKNDDEIRGIKFAMLEFQTSRQSLHELCNDAEKDVAKIEVETVDMELFSSYIARCETALASLVVYQDLTNNMIINIKKMVGRKISTNPSFLRKIVQDANDRVRKLIDLVNLKKDVLMERQRDVTEINERLKSLNSRIIMLNNDLDAIMFVGVTVDDIQSSGYHLTEIHDQLLPIENSIGAVKDKLNEITVTTSKEITKEFQSDIEFIDAEYGKLKHRLKSKDHLVKSALQAAKQFEKSYCELDGFNKNISQENILKIDLSSIRLKELKEASLKCSKIKDLQSEYVIILTEAQKSAEKLMEMNSEDSKGIIREKLNSVVEGFEALRQDVEFRQKSLFTKGELYEKLDKNLNMFDTWQFRVREKLLKLQTVGVESDSILQNSRLMEEVKEEVIHERNNVAEIESIGDNMVTLCSGENLINVKRMISKMKENYAQLMEIVTTKENKLKELKTALDFYINCLAAVKESYADIESSRIINLTIEAVDINATHEYIVSCQELENKINHHMALHEKLEIITEQVVKLNPYHLSSHIMQEPERSKNKIREINSSLKVNKQALQERLKCYEAYIKNISDVNSWLDSLSDELLLDQTIGITSETIAKSLNDLGTLLVEIDGYHSVLQTIEDSFNKQMPFLTQINSSKINQEVQETWNRYFALRMKALEERQQASKVMVMCKHFEEVYDKLYNIYESLKAAAISEVIVKDLAITEVESYHATCMELQSNLNHNEYLLSEVDHAALQLAAFNEKEASQLFEKVKILKENTMEIGKAIQEKGIELKTKYDSISRFDLSIKELKDLQYEINKNLPGKELIGFDILEIEGNLFEQRIILDKIQRQDTLLAKIEEMHNSVIQNVPESEVADVKLKLQAAKDNSLKLTAVINQRGYDLESGKVAADRIKESLEKVSQSCRLVELCGVVGIDVEIIRMEDIRSYIDRCQQCHKQFMIGDDALSVASENMDMLSSLNSANYPQPKYDQFLQFKNKLFSLRDQVRLKESELIERLRDFEFIDISIDEINKWCTKTSSSLIDLLNEIEIDQVQPKLSYLRKLSDELCTHEESINQLQKLNKKLIARTLDQQKSGNLSILHYVKSKVDSIFEAIKEREKKLIKGEEMVLLLTRQYKEVKQKCQDIKCGPFLTVKLFDVNKVEIEKLLSDYKELQTLVSIIESDIKAMSENTATLLDVNFDKDAQYFHEKISELTSEAGNVNSTLNAKYVNLKQKEQTMQNSYEIVQDFQSKISGLEKVVEAPVTAVTAGELTKDLVELQFAAEEIESWKDQFNELDSIGSKLVTYSDIDSKRLTAEVSNLRNKFTNFDDMISERKKKLEEYSLRAKEFENSYNELNTLCENPTITQLADVNTISVDSEVVESCLAEFEEFEKSFNVYDEIAEEAEANAKLFSDASQLVHPFQNKVEGLKNRAHDIRAMLTDKKNLLKEKSNRIRQFDEKVDFAKAYFDAVDGELRKNTLSTIDTTVIEECIKAHKVIEGNVENCKEVIDEIEKIGSEITNYGSNKDVVRIQSKLDKVKDRYSDILITINEKGDKWRKTNDAAKNFEAKLVNLRGIYEILIASDIMNVEINSVGLSSLEEFNIQSKEASNNLVKDQVLLTELHTCADQLVKVSSLDVSEDVGLKVADIDRHFTEMRSKIDVIVNELNDKLTLSNKFDKTVQELLRDILSYKDSDTVKDLSVGLTIEEVDQKLCDYNICRGDVNRCKSTKIVVNQIGKELSACCPENDCVNIANQLQEVEENYNDLIKMLTEKEDRLTMGKNVVGDYSESISSLLELCAEVESSCVMRSSDNLMRLRDVDDYETELQKIFKAIESSDETVQKLEEAASELTVLNSPSVTELIESNVSSIKNRLANLLDFAREKYQRVRQYDLQMKDLQDKIQNVKKFLDRIQISAIDSPQVDHTTRERYIECLNEIEELREDVIKNSSVVDAEEIGNDIIDIRNKYELINASAEEKKLKLLEAFELSYDAVTTLCDEIESGDYAFKPIVSIDDNSMKEQFEKQLQIIETLNRGENFAHKLEKLANQLISLDTDGSYEHLPSKVNGIKDRLRKLEIAVRENESYLKMKQEQSQQLDQNLKELSNWLESVNNQLKKVDLPKTSSTNIEDNRNTTKNIENDIKDRGDFISTLTNICDELTENVPQDEKEKIVKEVENLKEQYILTKESSENKKSDVEEAYEVSNDFEEIYKKLNSKCEEIEETELVRQEMAQVKLDESDMCLEKCKELENAIDSNDELLKNLESKIEAVSGKDLEAMSNEMKDKLKRVKDRLEKADKVINMKENLLKDRKDKHEDWNNVYGNAIEALDITITDYDLVKSVGSSLEAIENNIKDHKLTSQKINDEYNVAIRELESKLDELYPDCCEVDIDTLDKKFAELKDRNKEFISKCRLRERQLKNGLNTAERLEENKNELASICQEIESSDLFKMETKELPLENCVENIKSFRKLALTLSNAKDMLPDLEENVDELVQLNSDNDVDELEECKSTIKDRVNDIDKIISGKEENLKQVRKGYLNLESNSQSLNTWLDELLPYLTEDEDVGIDIDQIENNMTHRKNIQSDLDGYHDVVDSIENTLKFLTDEISQEDCTTLKAKIDDIKAKYDSCQKGLDIKKNNLDQALTAAKSFNQYRTQLRNFCRDIEAKEILSTPVTELGIDKINELQVMCENIENDIKDRGDFISTLTNICDELTENVPQDEKEKIVKEVENLKEQYILTKESSENKKSNVEEAYEVSNDFEEIYKKLNSKCEEIEETELVRQEMAQVKLDESDMCLEKCKELENAIDSNDELLKNLESKIEAVSGKDLEAMSNEMKDKLKRVKDRLEKADKVINMKENLLKDRKDKHKDWNNVYGNAIEALDITITDYDLVKSVGSSWKL</sequence>
<feature type="coiled-coil region" evidence="3">
    <location>
        <begin position="3213"/>
        <end position="3250"/>
    </location>
</feature>
<dbReference type="GO" id="GO:0005737">
    <property type="term" value="C:cytoplasm"/>
    <property type="evidence" value="ECO:0000318"/>
    <property type="project" value="GO_Central"/>
</dbReference>
<dbReference type="FunFam" id="2.30.30.40:FF:000527">
    <property type="entry name" value="Plectin"/>
    <property type="match status" value="1"/>
</dbReference>
<evidence type="ECO:0000313" key="6">
    <source>
        <dbReference type="Proteomes" id="UP000009022"/>
    </source>
</evidence>
<dbReference type="InterPro" id="IPR041615">
    <property type="entry name" value="Desmoplakin_SH3"/>
</dbReference>
<feature type="coiled-coil region" evidence="3">
    <location>
        <begin position="7161"/>
        <end position="7216"/>
    </location>
</feature>
<dbReference type="GeneID" id="6755665"/>
<feature type="coiled-coil region" evidence="3">
    <location>
        <begin position="6945"/>
        <end position="7078"/>
    </location>
</feature>
<feature type="coiled-coil region" evidence="3">
    <location>
        <begin position="6109"/>
        <end position="6136"/>
    </location>
</feature>
<evidence type="ECO:0000259" key="4">
    <source>
        <dbReference type="PROSITE" id="PS50021"/>
    </source>
</evidence>
<feature type="coiled-coil region" evidence="3">
    <location>
        <begin position="3609"/>
        <end position="3636"/>
    </location>
</feature>
<feature type="coiled-coil region" evidence="3">
    <location>
        <begin position="6525"/>
        <end position="6552"/>
    </location>
</feature>
<dbReference type="InterPro" id="IPR001715">
    <property type="entry name" value="CH_dom"/>
</dbReference>
<dbReference type="GO" id="GO:0042060">
    <property type="term" value="P:wound healing"/>
    <property type="evidence" value="ECO:0000318"/>
    <property type="project" value="GO_Central"/>
</dbReference>
<feature type="coiled-coil region" evidence="3">
    <location>
        <begin position="7494"/>
        <end position="7627"/>
    </location>
</feature>
<dbReference type="InterPro" id="IPR043197">
    <property type="entry name" value="Plakin"/>
</dbReference>
<dbReference type="InParanoid" id="B3S1H1"/>
<dbReference type="OrthoDB" id="8938928at2759"/>
<dbReference type="SUPFAM" id="SSF46966">
    <property type="entry name" value="Spectrin repeat"/>
    <property type="match status" value="28"/>
</dbReference>
<accession>B3S1H1</accession>
<dbReference type="STRING" id="10228.B3S1H1"/>
<feature type="coiled-coil region" evidence="3">
    <location>
        <begin position="2362"/>
        <end position="2389"/>
    </location>
</feature>
<dbReference type="PROSITE" id="PS50021">
    <property type="entry name" value="CH"/>
    <property type="match status" value="1"/>
</dbReference>
<evidence type="ECO:0000256" key="1">
    <source>
        <dbReference type="ARBA" id="ARBA00022553"/>
    </source>
</evidence>
<dbReference type="SMART" id="SM00033">
    <property type="entry name" value="CH"/>
    <property type="match status" value="1"/>
</dbReference>
<dbReference type="Gene3D" id="1.10.418.10">
    <property type="entry name" value="Calponin-like domain"/>
    <property type="match status" value="2"/>
</dbReference>
<dbReference type="InterPro" id="IPR036872">
    <property type="entry name" value="CH_dom_sf"/>
</dbReference>
<dbReference type="PANTHER" id="PTHR23169:SF23">
    <property type="entry name" value="SHORT STOP, ISOFORM H"/>
    <property type="match status" value="1"/>
</dbReference>
<dbReference type="KEGG" id="tad:TRIADDRAFT_58289"/>
<dbReference type="Gene3D" id="1.20.58.60">
    <property type="match status" value="22"/>
</dbReference>
<evidence type="ECO:0000313" key="5">
    <source>
        <dbReference type="EMBL" id="EDV23542.1"/>
    </source>
</evidence>
<feature type="coiled-coil region" evidence="3">
    <location>
        <begin position="3791"/>
        <end position="3825"/>
    </location>
</feature>
<proteinExistence type="predicted"/>
<dbReference type="FunFam" id="1.20.58.60:FF:000581">
    <property type="entry name" value="Plectin"/>
    <property type="match status" value="1"/>
</dbReference>
<evidence type="ECO:0000256" key="3">
    <source>
        <dbReference type="SAM" id="Coils"/>
    </source>
</evidence>
<feature type="coiled-coil region" evidence="3">
    <location>
        <begin position="5183"/>
        <end position="5250"/>
    </location>
</feature>
<dbReference type="EMBL" id="DS985247">
    <property type="protein sequence ID" value="EDV23542.1"/>
    <property type="molecule type" value="Genomic_DNA"/>
</dbReference>
<keyword evidence="2" id="KW-0677">Repeat</keyword>
<dbReference type="CTD" id="6755665"/>
<feature type="coiled-coil region" evidence="3">
    <location>
        <begin position="307"/>
        <end position="348"/>
    </location>
</feature>
<name>B3S1H1_TRIAD</name>
<dbReference type="Proteomes" id="UP000009022">
    <property type="component" value="Unassembled WGS sequence"/>
</dbReference>
<dbReference type="Pfam" id="PF17902">
    <property type="entry name" value="SH3_10"/>
    <property type="match status" value="1"/>
</dbReference>
<dbReference type="InterPro" id="IPR002017">
    <property type="entry name" value="Spectrin_repeat"/>
</dbReference>
<dbReference type="PANTHER" id="PTHR23169">
    <property type="entry name" value="ENVOPLAKIN"/>
    <property type="match status" value="1"/>
</dbReference>
<dbReference type="Pfam" id="PF00435">
    <property type="entry name" value="Spectrin"/>
    <property type="match status" value="1"/>
</dbReference>
<keyword evidence="1" id="KW-0597">Phosphoprotein</keyword>
<protein>
    <recommendedName>
        <fullName evidence="4">Calponin-homology (CH) domain-containing protein</fullName>
    </recommendedName>
</protein>
<reference evidence="5 6" key="1">
    <citation type="journal article" date="2008" name="Nature">
        <title>The Trichoplax genome and the nature of placozoans.</title>
        <authorList>
            <person name="Srivastava M."/>
            <person name="Begovic E."/>
            <person name="Chapman J."/>
            <person name="Putnam N.H."/>
            <person name="Hellsten U."/>
            <person name="Kawashima T."/>
            <person name="Kuo A."/>
            <person name="Mitros T."/>
            <person name="Salamov A."/>
            <person name="Carpenter M.L."/>
            <person name="Signorovitch A.Y."/>
            <person name="Moreno M.A."/>
            <person name="Kamm K."/>
            <person name="Grimwood J."/>
            <person name="Schmutz J."/>
            <person name="Shapiro H."/>
            <person name="Grigoriev I.V."/>
            <person name="Buss L.W."/>
            <person name="Schierwater B."/>
            <person name="Dellaporta S.L."/>
            <person name="Rokhsar D.S."/>
        </authorList>
    </citation>
    <scope>NUCLEOTIDE SEQUENCE [LARGE SCALE GENOMIC DNA]</scope>
    <source>
        <strain evidence="5 6">Grell-BS-1999</strain>
    </source>
</reference>
<organism evidence="5 6">
    <name type="scientific">Trichoplax adhaerens</name>
    <name type="common">Trichoplax reptans</name>
    <dbReference type="NCBI Taxonomy" id="10228"/>
    <lineage>
        <taxon>Eukaryota</taxon>
        <taxon>Metazoa</taxon>
        <taxon>Placozoa</taxon>
        <taxon>Uniplacotomia</taxon>
        <taxon>Trichoplacea</taxon>
        <taxon>Trichoplacidae</taxon>
        <taxon>Trichoplax</taxon>
    </lineage>
</organism>
<dbReference type="OMA" id="HATHRHK"/>
<dbReference type="InterPro" id="IPR018159">
    <property type="entry name" value="Spectrin/alpha-actinin"/>
</dbReference>
<dbReference type="Gene3D" id="2.30.30.40">
    <property type="entry name" value="SH3 Domains"/>
    <property type="match status" value="1"/>
</dbReference>
<dbReference type="eggNOG" id="KOG0516">
    <property type="taxonomic scope" value="Eukaryota"/>
</dbReference>
<dbReference type="FunCoup" id="B3S1H1">
    <property type="interactions" value="784"/>
</dbReference>
<evidence type="ECO:0000256" key="2">
    <source>
        <dbReference type="ARBA" id="ARBA00022737"/>
    </source>
</evidence>
<gene>
    <name evidence="5" type="ORF">TRIADDRAFT_58289</name>
</gene>
<dbReference type="RefSeq" id="XP_002114452.1">
    <property type="nucleotide sequence ID" value="XM_002114416.1"/>
</dbReference>
<feature type="domain" description="Calponin-homology (CH)" evidence="4">
    <location>
        <begin position="103"/>
        <end position="208"/>
    </location>
</feature>
<dbReference type="GO" id="GO:0005198">
    <property type="term" value="F:structural molecule activity"/>
    <property type="evidence" value="ECO:0000318"/>
    <property type="project" value="GO_Central"/>
</dbReference>
<dbReference type="GO" id="GO:0016020">
    <property type="term" value="C:membrane"/>
    <property type="evidence" value="ECO:0000318"/>
    <property type="project" value="GO_Central"/>
</dbReference>